<reference evidence="1" key="1">
    <citation type="submission" date="2023-08" db="EMBL/GenBank/DDBJ databases">
        <authorList>
            <person name="Chen Y."/>
            <person name="Shah S."/>
            <person name="Dougan E. K."/>
            <person name="Thang M."/>
            <person name="Chan C."/>
        </authorList>
    </citation>
    <scope>NUCLEOTIDE SEQUENCE</scope>
</reference>
<name>A0AA36JI07_9DINO</name>
<evidence type="ECO:0000313" key="2">
    <source>
        <dbReference type="Proteomes" id="UP001178507"/>
    </source>
</evidence>
<dbReference type="Proteomes" id="UP001178507">
    <property type="component" value="Unassembled WGS sequence"/>
</dbReference>
<comment type="caution">
    <text evidence="1">The sequence shown here is derived from an EMBL/GenBank/DDBJ whole genome shotgun (WGS) entry which is preliminary data.</text>
</comment>
<dbReference type="EMBL" id="CAUJNA010003583">
    <property type="protein sequence ID" value="CAJ1405414.1"/>
    <property type="molecule type" value="Genomic_DNA"/>
</dbReference>
<sequence length="246" mass="27089">MSATQAGQQEPNKLRSPVRQARLWLLVLALHASLGACLPRSLSPRLPARAKVARQAAEATPASITISKKMSELDERVKAVEKPEEEMFWRVLAYCTACRTPWCKLPWRRHTCLKGDAKAEGAQGNRCDMSWEDYTDILTRSVPLISHKKAQILTRECWREGDADPSGIGVVTVCIVPKVAAEEYGQQLCNNGEFKPVLRRTASSGVAPAVNEEACQCAELGAGAGHAQATEMHLQLPRGRQCTRYP</sequence>
<accession>A0AA36JI07</accession>
<protein>
    <submittedName>
        <fullName evidence="1">Uncharacterized protein</fullName>
    </submittedName>
</protein>
<dbReference type="AlphaFoldDB" id="A0AA36JI07"/>
<evidence type="ECO:0000313" key="1">
    <source>
        <dbReference type="EMBL" id="CAJ1405414.1"/>
    </source>
</evidence>
<keyword evidence="2" id="KW-1185">Reference proteome</keyword>
<gene>
    <name evidence="1" type="ORF">EVOR1521_LOCUS27632</name>
</gene>
<proteinExistence type="predicted"/>
<organism evidence="1 2">
    <name type="scientific">Effrenium voratum</name>
    <dbReference type="NCBI Taxonomy" id="2562239"/>
    <lineage>
        <taxon>Eukaryota</taxon>
        <taxon>Sar</taxon>
        <taxon>Alveolata</taxon>
        <taxon>Dinophyceae</taxon>
        <taxon>Suessiales</taxon>
        <taxon>Symbiodiniaceae</taxon>
        <taxon>Effrenium</taxon>
    </lineage>
</organism>